<dbReference type="SUPFAM" id="SSF53850">
    <property type="entry name" value="Periplasmic binding protein-like II"/>
    <property type="match status" value="1"/>
</dbReference>
<accession>A0A7V8JR76</accession>
<proteinExistence type="inferred from homology"/>
<evidence type="ECO:0000256" key="3">
    <source>
        <dbReference type="ARBA" id="ARBA00023125"/>
    </source>
</evidence>
<organism evidence="6 7">
    <name type="scientific">Paracidovorax wautersii</name>
    <dbReference type="NCBI Taxonomy" id="1177982"/>
    <lineage>
        <taxon>Bacteria</taxon>
        <taxon>Pseudomonadati</taxon>
        <taxon>Pseudomonadota</taxon>
        <taxon>Betaproteobacteria</taxon>
        <taxon>Burkholderiales</taxon>
        <taxon>Comamonadaceae</taxon>
        <taxon>Paracidovorax</taxon>
    </lineage>
</organism>
<protein>
    <submittedName>
        <fullName evidence="6">HTH-type transcriptional regulator YhaJ</fullName>
    </submittedName>
</protein>
<reference evidence="7" key="1">
    <citation type="journal article" date="2020" name="MBio">
        <title>Horizontal gene transfer to a defensive symbiont with a reduced genome amongst a multipartite beetle microbiome.</title>
        <authorList>
            <person name="Waterworth S.C."/>
            <person name="Florez L.V."/>
            <person name="Rees E.R."/>
            <person name="Hertweck C."/>
            <person name="Kaltenpoth M."/>
            <person name="Kwan J.C."/>
        </authorList>
    </citation>
    <scope>NUCLEOTIDE SEQUENCE [LARGE SCALE GENOMIC DNA]</scope>
</reference>
<dbReference type="InterPro" id="IPR000847">
    <property type="entry name" value="LysR_HTH_N"/>
</dbReference>
<dbReference type="Gene3D" id="3.40.190.290">
    <property type="match status" value="1"/>
</dbReference>
<evidence type="ECO:0000256" key="1">
    <source>
        <dbReference type="ARBA" id="ARBA00009437"/>
    </source>
</evidence>
<keyword evidence="2" id="KW-0805">Transcription regulation</keyword>
<sequence length="331" mass="35809">MDRSPATPTAATVLTPEALAMLATIARQGSFARAARELGLVPSSLTYRVRQIEDALDVLLFDRSARQARPTAAGLELLREGERLLADLDAVARRVRRVATGWEPELTIAVDSLVSRVTVMELCEQFFALREPGADAAAGGPPTRLRLIDSTLNGTLEAMANGQADLALGAVYDSAGIAGVRSLPLGPVDFVFAVAPHHPLATAPEPLDDTALREHRLVAVADSARQFGRGRQTVGVLPGQDVFTVATMADKLDAQMRAIGVGRLPMSLARPYLASGRLVARRLRRPTRPEVACYLWREAPGNPPQRALRWWLQQLERPATRQALLDRSAAL</sequence>
<dbReference type="InterPro" id="IPR005119">
    <property type="entry name" value="LysR_subst-bd"/>
</dbReference>
<dbReference type="Gene3D" id="1.10.10.10">
    <property type="entry name" value="Winged helix-like DNA-binding domain superfamily/Winged helix DNA-binding domain"/>
    <property type="match status" value="1"/>
</dbReference>
<keyword evidence="3" id="KW-0238">DNA-binding</keyword>
<evidence type="ECO:0000256" key="2">
    <source>
        <dbReference type="ARBA" id="ARBA00023015"/>
    </source>
</evidence>
<comment type="similarity">
    <text evidence="1">Belongs to the LysR transcriptional regulatory family.</text>
</comment>
<evidence type="ECO:0000256" key="4">
    <source>
        <dbReference type="ARBA" id="ARBA00023163"/>
    </source>
</evidence>
<feature type="domain" description="HTH lysR-type" evidence="5">
    <location>
        <begin position="14"/>
        <end position="71"/>
    </location>
</feature>
<evidence type="ECO:0000313" key="7">
    <source>
        <dbReference type="Proteomes" id="UP000461670"/>
    </source>
</evidence>
<dbReference type="EMBL" id="WNDQ01000008">
    <property type="protein sequence ID" value="KAF1022894.1"/>
    <property type="molecule type" value="Genomic_DNA"/>
</dbReference>
<dbReference type="GO" id="GO:0000976">
    <property type="term" value="F:transcription cis-regulatory region binding"/>
    <property type="evidence" value="ECO:0007669"/>
    <property type="project" value="TreeGrafter"/>
</dbReference>
<dbReference type="GO" id="GO:0003700">
    <property type="term" value="F:DNA-binding transcription factor activity"/>
    <property type="evidence" value="ECO:0007669"/>
    <property type="project" value="InterPro"/>
</dbReference>
<gene>
    <name evidence="6" type="primary">yhaJ_1</name>
    <name evidence="6" type="ORF">GAK30_00833</name>
</gene>
<evidence type="ECO:0000313" key="6">
    <source>
        <dbReference type="EMBL" id="KAF1022894.1"/>
    </source>
</evidence>
<dbReference type="AlphaFoldDB" id="A0A7V8JR76"/>
<dbReference type="Pfam" id="PF00126">
    <property type="entry name" value="HTH_1"/>
    <property type="match status" value="1"/>
</dbReference>
<dbReference type="InterPro" id="IPR036388">
    <property type="entry name" value="WH-like_DNA-bd_sf"/>
</dbReference>
<comment type="caution">
    <text evidence="6">The sequence shown here is derived from an EMBL/GenBank/DDBJ whole genome shotgun (WGS) entry which is preliminary data.</text>
</comment>
<dbReference type="PROSITE" id="PS50931">
    <property type="entry name" value="HTH_LYSR"/>
    <property type="match status" value="1"/>
</dbReference>
<dbReference type="InterPro" id="IPR036390">
    <property type="entry name" value="WH_DNA-bd_sf"/>
</dbReference>
<dbReference type="PANTHER" id="PTHR30126:SF4">
    <property type="entry name" value="LYSR FAMILY TRANSCRIPTIONAL REGULATOR"/>
    <property type="match status" value="1"/>
</dbReference>
<dbReference type="Proteomes" id="UP000461670">
    <property type="component" value="Unassembled WGS sequence"/>
</dbReference>
<dbReference type="SUPFAM" id="SSF46785">
    <property type="entry name" value="Winged helix' DNA-binding domain"/>
    <property type="match status" value="1"/>
</dbReference>
<dbReference type="PANTHER" id="PTHR30126">
    <property type="entry name" value="HTH-TYPE TRANSCRIPTIONAL REGULATOR"/>
    <property type="match status" value="1"/>
</dbReference>
<name>A0A7V8JR76_9BURK</name>
<dbReference type="Pfam" id="PF03466">
    <property type="entry name" value="LysR_substrate"/>
    <property type="match status" value="1"/>
</dbReference>
<keyword evidence="4" id="KW-0804">Transcription</keyword>
<evidence type="ECO:0000259" key="5">
    <source>
        <dbReference type="PROSITE" id="PS50931"/>
    </source>
</evidence>